<dbReference type="Pfam" id="PF03828">
    <property type="entry name" value="PAP_assoc"/>
    <property type="match status" value="1"/>
</dbReference>
<comment type="caution">
    <text evidence="9">The sequence shown here is derived from an EMBL/GenBank/DDBJ whole genome shotgun (WGS) entry which is preliminary data.</text>
</comment>
<dbReference type="InterPro" id="IPR054708">
    <property type="entry name" value="MTPAP-like_central"/>
</dbReference>
<dbReference type="OrthoDB" id="407432at2759"/>
<organism evidence="9 10">
    <name type="scientific">Caenorhabditis auriculariae</name>
    <dbReference type="NCBI Taxonomy" id="2777116"/>
    <lineage>
        <taxon>Eukaryota</taxon>
        <taxon>Metazoa</taxon>
        <taxon>Ecdysozoa</taxon>
        <taxon>Nematoda</taxon>
        <taxon>Chromadorea</taxon>
        <taxon>Rhabditida</taxon>
        <taxon>Rhabditina</taxon>
        <taxon>Rhabditomorpha</taxon>
        <taxon>Rhabditoidea</taxon>
        <taxon>Rhabditidae</taxon>
        <taxon>Peloderinae</taxon>
        <taxon>Caenorhabditis</taxon>
    </lineage>
</organism>
<dbReference type="PANTHER" id="PTHR12271:SF66">
    <property type="entry name" value="TERMINAL URIDYLYLTRANSFERASE TAILOR"/>
    <property type="match status" value="1"/>
</dbReference>
<evidence type="ECO:0000256" key="5">
    <source>
        <dbReference type="ARBA" id="ARBA00022842"/>
    </source>
</evidence>
<evidence type="ECO:0000256" key="1">
    <source>
        <dbReference type="ARBA" id="ARBA00001936"/>
    </source>
</evidence>
<accession>A0A8S1GZ88</accession>
<keyword evidence="6" id="KW-0175">Coiled coil</keyword>
<feature type="compositionally biased region" description="Basic residues" evidence="7">
    <location>
        <begin position="11"/>
        <end position="21"/>
    </location>
</feature>
<feature type="coiled-coil region" evidence="6">
    <location>
        <begin position="331"/>
        <end position="358"/>
    </location>
</feature>
<dbReference type="GO" id="GO:0008270">
    <property type="term" value="F:zinc ion binding"/>
    <property type="evidence" value="ECO:0007669"/>
    <property type="project" value="InterPro"/>
</dbReference>
<comment type="cofactor">
    <cofactor evidence="1">
        <name>Mn(2+)</name>
        <dbReference type="ChEBI" id="CHEBI:29035"/>
    </cofactor>
</comment>
<keyword evidence="10" id="KW-1185">Reference proteome</keyword>
<dbReference type="Proteomes" id="UP000835052">
    <property type="component" value="Unassembled WGS sequence"/>
</dbReference>
<dbReference type="SUPFAM" id="SSF81631">
    <property type="entry name" value="PAP/OAS1 substrate-binding domain"/>
    <property type="match status" value="2"/>
</dbReference>
<dbReference type="SUPFAM" id="SSF81301">
    <property type="entry name" value="Nucleotidyltransferase"/>
    <property type="match status" value="1"/>
</dbReference>
<protein>
    <recommendedName>
        <fullName evidence="8">C2H2-type domain-containing protein</fullName>
    </recommendedName>
</protein>
<feature type="region of interest" description="Disordered" evidence="7">
    <location>
        <begin position="1257"/>
        <end position="1298"/>
    </location>
</feature>
<gene>
    <name evidence="9" type="ORF">CAUJ_LOCUS4540</name>
</gene>
<evidence type="ECO:0000313" key="9">
    <source>
        <dbReference type="EMBL" id="CAD6188621.1"/>
    </source>
</evidence>
<evidence type="ECO:0000259" key="8">
    <source>
        <dbReference type="PROSITE" id="PS00028"/>
    </source>
</evidence>
<dbReference type="PROSITE" id="PS00028">
    <property type="entry name" value="ZINC_FINGER_C2H2_1"/>
    <property type="match status" value="1"/>
</dbReference>
<proteinExistence type="predicted"/>
<evidence type="ECO:0000256" key="2">
    <source>
        <dbReference type="ARBA" id="ARBA00001946"/>
    </source>
</evidence>
<dbReference type="InterPro" id="IPR036875">
    <property type="entry name" value="Znf_CCHC_sf"/>
</dbReference>
<evidence type="ECO:0000256" key="3">
    <source>
        <dbReference type="ARBA" id="ARBA00022679"/>
    </source>
</evidence>
<dbReference type="GO" id="GO:0031123">
    <property type="term" value="P:RNA 3'-end processing"/>
    <property type="evidence" value="ECO:0007669"/>
    <property type="project" value="TreeGrafter"/>
</dbReference>
<dbReference type="PANTHER" id="PTHR12271">
    <property type="entry name" value="POLY A POLYMERASE CID PAP -RELATED"/>
    <property type="match status" value="1"/>
</dbReference>
<evidence type="ECO:0000256" key="4">
    <source>
        <dbReference type="ARBA" id="ARBA00022723"/>
    </source>
</evidence>
<feature type="region of interest" description="Disordered" evidence="7">
    <location>
        <begin position="1"/>
        <end position="53"/>
    </location>
</feature>
<keyword evidence="3" id="KW-0808">Transferase</keyword>
<evidence type="ECO:0000313" key="10">
    <source>
        <dbReference type="Proteomes" id="UP000835052"/>
    </source>
</evidence>
<feature type="domain" description="C2H2-type" evidence="8">
    <location>
        <begin position="210"/>
        <end position="232"/>
    </location>
</feature>
<dbReference type="InterPro" id="IPR002058">
    <property type="entry name" value="PAP_assoc"/>
</dbReference>
<dbReference type="InterPro" id="IPR013087">
    <property type="entry name" value="Znf_C2H2_type"/>
</dbReference>
<evidence type="ECO:0000256" key="6">
    <source>
        <dbReference type="SAM" id="Coils"/>
    </source>
</evidence>
<dbReference type="Gene3D" id="3.30.460.10">
    <property type="entry name" value="Beta Polymerase, domain 2"/>
    <property type="match status" value="2"/>
</dbReference>
<keyword evidence="4" id="KW-0479">Metal-binding</keyword>
<dbReference type="GO" id="GO:1990817">
    <property type="term" value="F:poly(A) RNA polymerase activity"/>
    <property type="evidence" value="ECO:0007669"/>
    <property type="project" value="UniProtKB-ARBA"/>
</dbReference>
<dbReference type="GO" id="GO:0050265">
    <property type="term" value="F:RNA uridylyltransferase activity"/>
    <property type="evidence" value="ECO:0007669"/>
    <property type="project" value="TreeGrafter"/>
</dbReference>
<feature type="compositionally biased region" description="Basic residues" evidence="7">
    <location>
        <begin position="1261"/>
        <end position="1270"/>
    </location>
</feature>
<dbReference type="CDD" id="cd05402">
    <property type="entry name" value="NT_PAP_TUTase"/>
    <property type="match status" value="1"/>
</dbReference>
<dbReference type="SUPFAM" id="SSF57756">
    <property type="entry name" value="Retrovirus zinc finger-like domains"/>
    <property type="match status" value="1"/>
</dbReference>
<dbReference type="Gene3D" id="1.10.1410.10">
    <property type="match status" value="2"/>
</dbReference>
<dbReference type="GO" id="GO:0003676">
    <property type="term" value="F:nucleic acid binding"/>
    <property type="evidence" value="ECO:0007669"/>
    <property type="project" value="InterPro"/>
</dbReference>
<dbReference type="InterPro" id="IPR043519">
    <property type="entry name" value="NT_sf"/>
</dbReference>
<sequence length="1298" mass="150711">MTESDGQPSERKKKSRNRRRRPETTAEPVYEVLKNPNPSPYPKPQLSTVPPPNEKLRMANERQREEYYGPTNGHARRAPSAMGLTQEKFSSLLQYSLSDYPVAPCESIQIENTYNLAIKNIAKINAIHIVVTFQKPLLPFPNLMACALISARSKDKWIRAAITECFNQLDEARGNHKGRVGVHNSSLEYLQSNYITQSINPAESDQLYFCSLCEALLRTIESVREHLESNAHKDAEEILKERSKLISILKPPSGKQITAISQAFNDLLQYKINPKIVLADAVEIINWLENGVFPSVDMGSVKLTLFGSVLYECCDDDSDINISFNSEDVDLSKVAEKMELVLRKIEQEQNENSKISDASSTNFYQFKAIKFTYKGREVKLVWRAISPVCTSTLIHTYVSLRPAVALFLRSIRAWAKTLNLVNTEQYGMNLYGYDLICIHFLQKQNMLPYLHEMVGNEALEPVENESLHERKNRIRQIYAKDYDEISQKFDLNKEWLSGLLYLKFFEYFSMKHKNTAVQILYSEEKDPRSVNRKGLTVSDPFRVENVFCVLKNFMNYFFNCFFATFVYLAIPRDENGPSLSIAFYQKRKEFLDQKKKLKGSVSDEKVVEKPSFSHRFGQAKIQELENVQQPRRVPEPDGFQVLEEEEEYTKAADELAEEEDIGQLERELLEYLEFDGILLTDLTPSDVEIDEHFFLEKYSRKTFLRKERNIKAVREKIEKSPISFKLLKHSSPSWESVKDLSSYKNGFEKLEEHSQNFASEEDFSGISTSTAMVNSLFVPFQDLNLHEIPSCSNDPKIPEVPVKEAVEEDSRYCQEELHIRYNYNEKDAKRVFTEKRNFDYTFTNNSDLNGGYELEVRCTVCDSPHGRNACPYMKVPEISNVVTLRNEAEISWLDETIDNYYENFHISSYDVTKVEKAVEKLQLYLRNWQNDESIRLDVFGSFKNGFGVKGSDIDVCMRYGSDTPPEGKAAVDVIKKIAEALSQCAYVRHILPITTAKVPIVKFKLNIDRNFYIDTDISYYNVLALYNTQMLRRYCISSKDNRVAKLGLFVKKWAKECDIGDAAKGSLSSYSYIVLLIHYLQNLSPPVVPRLQEDYLDLSYEQRLVDNWDTYYHELDEMTGYASENKQSVGELFIGFLDYYSRYDYDNLVIQIRRRNPLTKIEKEWPRLLCIEDPFDFSHNLGGGILRKMWAFIQKTIICSRHTFMDAEVHRRFSQCTQEKYMSSLFRYCSQGQAPSERACRFCRRIGHYVENCPSKDAARRNHQPKKKFVQPRQQNGEDPSRSNWGRPRRYEKRVEPR</sequence>
<evidence type="ECO:0000256" key="7">
    <source>
        <dbReference type="SAM" id="MobiDB-lite"/>
    </source>
</evidence>
<name>A0A8S1GZ88_9PELO</name>
<feature type="compositionally biased region" description="Pro residues" evidence="7">
    <location>
        <begin position="37"/>
        <end position="53"/>
    </location>
</feature>
<comment type="cofactor">
    <cofactor evidence="2">
        <name>Mg(2+)</name>
        <dbReference type="ChEBI" id="CHEBI:18420"/>
    </cofactor>
</comment>
<feature type="compositionally biased region" description="Polar residues" evidence="7">
    <location>
        <begin position="1272"/>
        <end position="1284"/>
    </location>
</feature>
<reference evidence="9" key="1">
    <citation type="submission" date="2020-10" db="EMBL/GenBank/DDBJ databases">
        <authorList>
            <person name="Kikuchi T."/>
        </authorList>
    </citation>
    <scope>NUCLEOTIDE SEQUENCE</scope>
    <source>
        <strain evidence="9">NKZ352</strain>
    </source>
</reference>
<keyword evidence="5" id="KW-0460">Magnesium</keyword>
<dbReference type="Pfam" id="PF22600">
    <property type="entry name" value="MTPAP-like_central"/>
    <property type="match status" value="1"/>
</dbReference>
<dbReference type="EMBL" id="CAJGYM010000008">
    <property type="protein sequence ID" value="CAD6188621.1"/>
    <property type="molecule type" value="Genomic_DNA"/>
</dbReference>